<proteinExistence type="predicted"/>
<name>A0AAV1C1N1_OLDCO</name>
<dbReference type="SUPFAM" id="SSF52058">
    <property type="entry name" value="L domain-like"/>
    <property type="match status" value="1"/>
</dbReference>
<dbReference type="InterPro" id="IPR053038">
    <property type="entry name" value="RLP_Defense"/>
</dbReference>
<accession>A0AAV1C1N1</accession>
<organism evidence="1 2">
    <name type="scientific">Oldenlandia corymbosa var. corymbosa</name>
    <dbReference type="NCBI Taxonomy" id="529605"/>
    <lineage>
        <taxon>Eukaryota</taxon>
        <taxon>Viridiplantae</taxon>
        <taxon>Streptophyta</taxon>
        <taxon>Embryophyta</taxon>
        <taxon>Tracheophyta</taxon>
        <taxon>Spermatophyta</taxon>
        <taxon>Magnoliopsida</taxon>
        <taxon>eudicotyledons</taxon>
        <taxon>Gunneridae</taxon>
        <taxon>Pentapetalae</taxon>
        <taxon>asterids</taxon>
        <taxon>lamiids</taxon>
        <taxon>Gentianales</taxon>
        <taxon>Rubiaceae</taxon>
        <taxon>Rubioideae</taxon>
        <taxon>Spermacoceae</taxon>
        <taxon>Hedyotis-Oldenlandia complex</taxon>
        <taxon>Oldenlandia</taxon>
    </lineage>
</organism>
<dbReference type="InterPro" id="IPR032675">
    <property type="entry name" value="LRR_dom_sf"/>
</dbReference>
<dbReference type="PANTHER" id="PTHR48064">
    <property type="entry name" value="OS01G0750400 PROTEIN"/>
    <property type="match status" value="1"/>
</dbReference>
<sequence>MVLAWAGTSDMSSGNSSLLDEIVLRGNELYGSLPDDLCFSHPNLPQLNLQSNKLSGQIPFSLSHCSALYLINLCANNFTERPLASANLSALKFLAVYKNGLSGSLPQDLCYRYPNQKLLNVGNNQFHGSIHTSISRCSALNTIELGYNKFTGSAPDNIGRNMTKLRHLVLGRNDFTGNIPRSIGNMSSLLILTLTRNPFSARNPAELAQIPQLEVI</sequence>
<dbReference type="Pfam" id="PF00560">
    <property type="entry name" value="LRR_1"/>
    <property type="match status" value="2"/>
</dbReference>
<gene>
    <name evidence="1" type="ORF">OLC1_LOCUS1622</name>
</gene>
<reference evidence="1" key="1">
    <citation type="submission" date="2023-03" db="EMBL/GenBank/DDBJ databases">
        <authorList>
            <person name="Julca I."/>
        </authorList>
    </citation>
    <scope>NUCLEOTIDE SEQUENCE</scope>
</reference>
<evidence type="ECO:0000313" key="2">
    <source>
        <dbReference type="Proteomes" id="UP001161247"/>
    </source>
</evidence>
<dbReference type="Proteomes" id="UP001161247">
    <property type="component" value="Chromosome 1"/>
</dbReference>
<protein>
    <submittedName>
        <fullName evidence="1">OLC1v1023777C1</fullName>
    </submittedName>
</protein>
<dbReference type="PANTHER" id="PTHR48064:SF6">
    <property type="entry name" value="RECEPTOR-LIKE PROTEIN KINASE 2"/>
    <property type="match status" value="1"/>
</dbReference>
<dbReference type="EMBL" id="OX459118">
    <property type="protein sequence ID" value="CAI9089241.1"/>
    <property type="molecule type" value="Genomic_DNA"/>
</dbReference>
<dbReference type="AlphaFoldDB" id="A0AAV1C1N1"/>
<dbReference type="InterPro" id="IPR001611">
    <property type="entry name" value="Leu-rich_rpt"/>
</dbReference>
<keyword evidence="2" id="KW-1185">Reference proteome</keyword>
<dbReference type="Gene3D" id="3.80.10.10">
    <property type="entry name" value="Ribonuclease Inhibitor"/>
    <property type="match status" value="1"/>
</dbReference>
<evidence type="ECO:0000313" key="1">
    <source>
        <dbReference type="EMBL" id="CAI9089241.1"/>
    </source>
</evidence>